<evidence type="ECO:0000313" key="6">
    <source>
        <dbReference type="EMBL" id="SDE17033.1"/>
    </source>
</evidence>
<dbReference type="AlphaFoldDB" id="A0A1G7AQG0"/>
<evidence type="ECO:0000256" key="4">
    <source>
        <dbReference type="ARBA" id="ARBA00022683"/>
    </source>
</evidence>
<feature type="domain" description="HPr" evidence="5">
    <location>
        <begin position="1"/>
        <end position="88"/>
    </location>
</feature>
<comment type="similarity">
    <text evidence="2">Belongs to the HPr family.</text>
</comment>
<dbReference type="InterPro" id="IPR035895">
    <property type="entry name" value="HPr-like_sf"/>
</dbReference>
<evidence type="ECO:0000256" key="2">
    <source>
        <dbReference type="ARBA" id="ARBA00010736"/>
    </source>
</evidence>
<dbReference type="PANTHER" id="PTHR33705">
    <property type="entry name" value="PHOSPHOCARRIER PROTEIN HPR"/>
    <property type="match status" value="1"/>
</dbReference>
<evidence type="ECO:0000256" key="3">
    <source>
        <dbReference type="ARBA" id="ARBA00022490"/>
    </source>
</evidence>
<dbReference type="Proteomes" id="UP000243205">
    <property type="component" value="Unassembled WGS sequence"/>
</dbReference>
<keyword evidence="4" id="KW-0598">Phosphotransferase system</keyword>
<dbReference type="NCBIfam" id="TIGR01003">
    <property type="entry name" value="PTS_HPr_family"/>
    <property type="match status" value="1"/>
</dbReference>
<dbReference type="CDD" id="cd00367">
    <property type="entry name" value="PTS-HPr_like"/>
    <property type="match status" value="1"/>
</dbReference>
<evidence type="ECO:0000259" key="5">
    <source>
        <dbReference type="PROSITE" id="PS51350"/>
    </source>
</evidence>
<dbReference type="OrthoDB" id="9798965at2"/>
<dbReference type="Gene3D" id="3.30.1340.10">
    <property type="entry name" value="HPr-like"/>
    <property type="match status" value="1"/>
</dbReference>
<accession>A0A1G7AQG0</accession>
<dbReference type="InterPro" id="IPR050399">
    <property type="entry name" value="HPr"/>
</dbReference>
<gene>
    <name evidence="6" type="ORF">SAMN05661003_104157</name>
</gene>
<keyword evidence="7" id="KW-1185">Reference proteome</keyword>
<evidence type="ECO:0000256" key="1">
    <source>
        <dbReference type="ARBA" id="ARBA00004496"/>
    </source>
</evidence>
<dbReference type="GO" id="GO:0009401">
    <property type="term" value="P:phosphoenolpyruvate-dependent sugar phosphotransferase system"/>
    <property type="evidence" value="ECO:0007669"/>
    <property type="project" value="UniProtKB-KW"/>
</dbReference>
<dbReference type="GO" id="GO:0005737">
    <property type="term" value="C:cytoplasm"/>
    <property type="evidence" value="ECO:0007669"/>
    <property type="project" value="UniProtKB-SubCell"/>
</dbReference>
<organism evidence="6 7">
    <name type="scientific">Desulfuromonas thiophila</name>
    <dbReference type="NCBI Taxonomy" id="57664"/>
    <lineage>
        <taxon>Bacteria</taxon>
        <taxon>Pseudomonadati</taxon>
        <taxon>Thermodesulfobacteriota</taxon>
        <taxon>Desulfuromonadia</taxon>
        <taxon>Desulfuromonadales</taxon>
        <taxon>Desulfuromonadaceae</taxon>
        <taxon>Desulfuromonas</taxon>
    </lineage>
</organism>
<dbReference type="PANTHER" id="PTHR33705:SF2">
    <property type="entry name" value="PHOSPHOCARRIER PROTEIN NPR"/>
    <property type="match status" value="1"/>
</dbReference>
<evidence type="ECO:0000313" key="7">
    <source>
        <dbReference type="Proteomes" id="UP000243205"/>
    </source>
</evidence>
<reference evidence="7" key="1">
    <citation type="submission" date="2016-10" db="EMBL/GenBank/DDBJ databases">
        <authorList>
            <person name="Varghese N."/>
            <person name="Submissions S."/>
        </authorList>
    </citation>
    <scope>NUCLEOTIDE SEQUENCE [LARGE SCALE GENOMIC DNA]</scope>
    <source>
        <strain evidence="7">DSM 8987</strain>
    </source>
</reference>
<dbReference type="SUPFAM" id="SSF55594">
    <property type="entry name" value="HPr-like"/>
    <property type="match status" value="1"/>
</dbReference>
<dbReference type="RefSeq" id="WP_092077260.1">
    <property type="nucleotide sequence ID" value="NZ_CALFZY010000012.1"/>
</dbReference>
<name>A0A1G7AQG0_9BACT</name>
<dbReference type="STRING" id="57664.SAMN05661003_104157"/>
<comment type="subcellular location">
    <subcellularLocation>
        <location evidence="1">Cytoplasm</location>
    </subcellularLocation>
</comment>
<protein>
    <submittedName>
        <fullName evidence="6">Phosphocarrier protein</fullName>
    </submittedName>
</protein>
<dbReference type="PROSITE" id="PS51350">
    <property type="entry name" value="PTS_HPR_DOM"/>
    <property type="match status" value="1"/>
</dbReference>
<sequence length="88" mass="9758">MPEKECEIINRLGLHARAAAQFVQLASQFKAEVFVQKDDFEVNGKSIMGILMLAAPKGTRIQVRTEGPQADEALAALETLIRERFGED</sequence>
<dbReference type="InterPro" id="IPR000032">
    <property type="entry name" value="HPr-like"/>
</dbReference>
<dbReference type="Pfam" id="PF00381">
    <property type="entry name" value="PTS-HPr"/>
    <property type="match status" value="1"/>
</dbReference>
<keyword evidence="3" id="KW-0963">Cytoplasm</keyword>
<dbReference type="PRINTS" id="PR00107">
    <property type="entry name" value="PHOSPHOCPHPR"/>
</dbReference>
<proteinExistence type="inferred from homology"/>
<dbReference type="EMBL" id="FNAQ01000004">
    <property type="protein sequence ID" value="SDE17033.1"/>
    <property type="molecule type" value="Genomic_DNA"/>
</dbReference>
<dbReference type="InterPro" id="IPR001020">
    <property type="entry name" value="PTS_HPr_His_P_site"/>
</dbReference>
<dbReference type="PROSITE" id="PS00369">
    <property type="entry name" value="PTS_HPR_HIS"/>
    <property type="match status" value="1"/>
</dbReference>